<dbReference type="Pfam" id="PF13183">
    <property type="entry name" value="Fer4_8"/>
    <property type="match status" value="1"/>
</dbReference>
<dbReference type="InterPro" id="IPR004113">
    <property type="entry name" value="FAD-bd_oxidored_4_C"/>
</dbReference>
<dbReference type="Pfam" id="PF02754">
    <property type="entry name" value="CCG"/>
    <property type="match status" value="1"/>
</dbReference>
<evidence type="ECO:0000259" key="7">
    <source>
        <dbReference type="PROSITE" id="PS51387"/>
    </source>
</evidence>
<dbReference type="InterPro" id="IPR036318">
    <property type="entry name" value="FAD-bd_PCMH-like_sf"/>
</dbReference>
<evidence type="ECO:0000256" key="4">
    <source>
        <dbReference type="ARBA" id="ARBA00023004"/>
    </source>
</evidence>
<organism evidence="8 9">
    <name type="scientific">Mailhella massiliensis</name>
    <dbReference type="NCBI Taxonomy" id="1903261"/>
    <lineage>
        <taxon>Bacteria</taxon>
        <taxon>Pseudomonadati</taxon>
        <taxon>Thermodesulfobacteriota</taxon>
        <taxon>Desulfovibrionia</taxon>
        <taxon>Desulfovibrionales</taxon>
        <taxon>Desulfovibrionaceae</taxon>
        <taxon>Mailhella</taxon>
    </lineage>
</organism>
<keyword evidence="4" id="KW-0408">Iron</keyword>
<feature type="domain" description="4Fe-4S ferredoxin-type" evidence="6">
    <location>
        <begin position="782"/>
        <end position="811"/>
    </location>
</feature>
<evidence type="ECO:0000256" key="3">
    <source>
        <dbReference type="ARBA" id="ARBA00022827"/>
    </source>
</evidence>
<dbReference type="Pfam" id="PF02913">
    <property type="entry name" value="FAD-oxidase_C"/>
    <property type="match status" value="2"/>
</dbReference>
<name>A0A921AYF8_9BACT</name>
<evidence type="ECO:0000313" key="9">
    <source>
        <dbReference type="Proteomes" id="UP000698963"/>
    </source>
</evidence>
<dbReference type="PANTHER" id="PTHR42934">
    <property type="entry name" value="GLYCOLATE OXIDASE SUBUNIT GLCD"/>
    <property type="match status" value="1"/>
</dbReference>
<sequence length="1112" mass="121777">MPHKGPHISISAEYVVNRILRINLDEFERWPQSVRELAIDIAEELFLVAYNPFISAGDVKKSVNEHYQAESPSLAHQYATAISEGITMFWSAHEAELEFCRELTGRLSAIMPDDCILRRRGALVAAATDATDLRMELPLLVVEPDTPEQISALVRLANEMKFAIIPRGGASGLTGGTVPTRKRTVVVSTTRLTAKSVNKAARTMTCQAGVVTQDAIDFAASKGLLFTVDPASKTASTIGGNVSENSGGPFCFEYGTTIDNLLSWSMVTPTGEIIRIERVNHPGHKIMPDENVVFEVKDLSGGMRSVVRLKGNEVRHDGLGKDVTNKLLDGLPGMQKEGIDGIITEAIFLLHPRPSVSRVMVLEFYGSSMVPAAELVRKIVNLRDRMREQGGDVRVSALEEFNSKYVQAISYQRKSDRHEGSPISVIIVQVDGNDAYVLDDAVQAIHALAEDDPHVFAAIAKDDKQAAEFWEDRHRLSAIAKRTSGFKMNEDVVLPISRIPEFAHYLETLNVAAAADAYRFALQELSRLQGFPLEDPAFNEEFSFASHVAASDESNMDPSLVDEEVAARAEAWLLSQKERLPRLSSRVDGIIEYMKSSRIVVASHMHAGDGNCHVNIPVNSNDPRMMEHAEDVAMQVMAKTQELGGAVSGEHGIGITKIAFLDAKQMESLREFKMRVDPRDLLNPGKLVTRNLPVRPFTFSFNRLIADIRESGLPDKECLIRLLSQVQTCTRCGKCKQVCPMVYPERSFQYNPRNKNLILGALTEAIYYSQVTSGRPSPELLGELRHLVEHCTGCGRCTSVCPVKIESPEVALSSLAYVKREGMGGHPVKAQVLKVLASDPAGRLPAFAKMAALGQNVMNQFIPLVPRVWRRRMRSPLFAARGPALGMVSIYESLHLDKNSPVHLFLPVSGDISAQGVLEGRVPAVLYFPGCGGSLFYRRIALASLALMMHAGVPVVLPSRHLCCGYPLLAAGGAEKYEENLQRNRQVIASTLQAAAEAGFDVNMLITACGSCRDSLMRHGLTGLDGNVLPHNDIVQLLVDRLPHDVEVSDERIIYHSSCHPAWSGVKATKDGGKVARALERITGASILINPGCCGESGAGAYTCPEIYNTLR</sequence>
<keyword evidence="1" id="KW-0285">Flavoprotein</keyword>
<dbReference type="InterPro" id="IPR004017">
    <property type="entry name" value="Cys_rich_dom"/>
</dbReference>
<keyword evidence="2" id="KW-0479">Metal-binding</keyword>
<evidence type="ECO:0000256" key="2">
    <source>
        <dbReference type="ARBA" id="ARBA00022723"/>
    </source>
</evidence>
<comment type="caution">
    <text evidence="8">The sequence shown here is derived from an EMBL/GenBank/DDBJ whole genome shotgun (WGS) entry which is preliminary data.</text>
</comment>
<reference evidence="8" key="1">
    <citation type="journal article" date="2021" name="PeerJ">
        <title>Extensive microbial diversity within the chicken gut microbiome revealed by metagenomics and culture.</title>
        <authorList>
            <person name="Gilroy R."/>
            <person name="Ravi A."/>
            <person name="Getino M."/>
            <person name="Pursley I."/>
            <person name="Horton D.L."/>
            <person name="Alikhan N.F."/>
            <person name="Baker D."/>
            <person name="Gharbi K."/>
            <person name="Hall N."/>
            <person name="Watson M."/>
            <person name="Adriaenssens E.M."/>
            <person name="Foster-Nyarko E."/>
            <person name="Jarju S."/>
            <person name="Secka A."/>
            <person name="Antonio M."/>
            <person name="Oren A."/>
            <person name="Chaudhuri R.R."/>
            <person name="La Ragione R."/>
            <person name="Hildebrand F."/>
            <person name="Pallen M.J."/>
        </authorList>
    </citation>
    <scope>NUCLEOTIDE SEQUENCE</scope>
    <source>
        <strain evidence="8">ChiGjej2B2-19336</strain>
    </source>
</reference>
<proteinExistence type="predicted"/>
<protein>
    <submittedName>
        <fullName evidence="8">FAD-binding oxidoreductase</fullName>
    </submittedName>
</protein>
<dbReference type="PROSITE" id="PS51387">
    <property type="entry name" value="FAD_PCMH"/>
    <property type="match status" value="1"/>
</dbReference>
<dbReference type="InterPro" id="IPR017896">
    <property type="entry name" value="4Fe4S_Fe-S-bd"/>
</dbReference>
<dbReference type="Gene3D" id="1.10.1060.10">
    <property type="entry name" value="Alpha-helical ferredoxin"/>
    <property type="match status" value="1"/>
</dbReference>
<dbReference type="InterPro" id="IPR016169">
    <property type="entry name" value="FAD-bd_PCMH_sub2"/>
</dbReference>
<dbReference type="GO" id="GO:0071949">
    <property type="term" value="F:FAD binding"/>
    <property type="evidence" value="ECO:0007669"/>
    <property type="project" value="InterPro"/>
</dbReference>
<dbReference type="PROSITE" id="PS00198">
    <property type="entry name" value="4FE4S_FER_1"/>
    <property type="match status" value="1"/>
</dbReference>
<dbReference type="InterPro" id="IPR016164">
    <property type="entry name" value="FAD-linked_Oxase-like_C"/>
</dbReference>
<feature type="non-terminal residue" evidence="8">
    <location>
        <position position="1112"/>
    </location>
</feature>
<evidence type="ECO:0000256" key="1">
    <source>
        <dbReference type="ARBA" id="ARBA00022630"/>
    </source>
</evidence>
<feature type="domain" description="FAD-binding PCMH-type" evidence="7">
    <location>
        <begin position="134"/>
        <end position="353"/>
    </location>
</feature>
<dbReference type="AlphaFoldDB" id="A0A921AYF8"/>
<dbReference type="InterPro" id="IPR016166">
    <property type="entry name" value="FAD-bd_PCMH"/>
</dbReference>
<dbReference type="GO" id="GO:0046872">
    <property type="term" value="F:metal ion binding"/>
    <property type="evidence" value="ECO:0007669"/>
    <property type="project" value="UniProtKB-KW"/>
</dbReference>
<evidence type="ECO:0000259" key="6">
    <source>
        <dbReference type="PROSITE" id="PS51379"/>
    </source>
</evidence>
<dbReference type="Pfam" id="PF01565">
    <property type="entry name" value="FAD_binding_4"/>
    <property type="match status" value="1"/>
</dbReference>
<dbReference type="EMBL" id="DYZA01000228">
    <property type="protein sequence ID" value="HJD98167.1"/>
    <property type="molecule type" value="Genomic_DNA"/>
</dbReference>
<dbReference type="InterPro" id="IPR017900">
    <property type="entry name" value="4Fe4S_Fe_S_CS"/>
</dbReference>
<gene>
    <name evidence="8" type="ORF">K8W16_11045</name>
</gene>
<evidence type="ECO:0000313" key="8">
    <source>
        <dbReference type="EMBL" id="HJD98167.1"/>
    </source>
</evidence>
<keyword evidence="3" id="KW-0274">FAD</keyword>
<dbReference type="InterPro" id="IPR006094">
    <property type="entry name" value="Oxid_FAD_bind_N"/>
</dbReference>
<dbReference type="SUPFAM" id="SSF46548">
    <property type="entry name" value="alpha-helical ferredoxin"/>
    <property type="match status" value="1"/>
</dbReference>
<dbReference type="GO" id="GO:0051536">
    <property type="term" value="F:iron-sulfur cluster binding"/>
    <property type="evidence" value="ECO:0007669"/>
    <property type="project" value="UniProtKB-KW"/>
</dbReference>
<accession>A0A921AYF8</accession>
<dbReference type="GO" id="GO:0016491">
    <property type="term" value="F:oxidoreductase activity"/>
    <property type="evidence" value="ECO:0007669"/>
    <property type="project" value="UniProtKB-ARBA"/>
</dbReference>
<feature type="domain" description="4Fe-4S ferredoxin-type" evidence="6">
    <location>
        <begin position="720"/>
        <end position="749"/>
    </location>
</feature>
<dbReference type="InterPro" id="IPR051914">
    <property type="entry name" value="FAD-linked_OxidoTrans_Type4"/>
</dbReference>
<keyword evidence="5" id="KW-0411">Iron-sulfur</keyword>
<dbReference type="PANTHER" id="PTHR42934:SF2">
    <property type="entry name" value="GLYCOLATE OXIDASE SUBUNIT GLCD"/>
    <property type="match status" value="1"/>
</dbReference>
<reference evidence="8" key="2">
    <citation type="submission" date="2021-09" db="EMBL/GenBank/DDBJ databases">
        <authorList>
            <person name="Gilroy R."/>
        </authorList>
    </citation>
    <scope>NUCLEOTIDE SEQUENCE</scope>
    <source>
        <strain evidence="8">ChiGjej2B2-19336</strain>
    </source>
</reference>
<dbReference type="PROSITE" id="PS51379">
    <property type="entry name" value="4FE4S_FER_2"/>
    <property type="match status" value="2"/>
</dbReference>
<dbReference type="RefSeq" id="WP_304123683.1">
    <property type="nucleotide sequence ID" value="NZ_DYZA01000228.1"/>
</dbReference>
<dbReference type="SUPFAM" id="SSF56176">
    <property type="entry name" value="FAD-binding/transporter-associated domain-like"/>
    <property type="match status" value="1"/>
</dbReference>
<dbReference type="Proteomes" id="UP000698963">
    <property type="component" value="Unassembled WGS sequence"/>
</dbReference>
<dbReference type="InterPro" id="IPR009051">
    <property type="entry name" value="Helical_ferredxn"/>
</dbReference>
<dbReference type="Gene3D" id="3.30.70.2740">
    <property type="match status" value="1"/>
</dbReference>
<dbReference type="SUPFAM" id="SSF55103">
    <property type="entry name" value="FAD-linked oxidases, C-terminal domain"/>
    <property type="match status" value="1"/>
</dbReference>
<evidence type="ECO:0000256" key="5">
    <source>
        <dbReference type="ARBA" id="ARBA00023014"/>
    </source>
</evidence>
<dbReference type="Gene3D" id="3.30.465.10">
    <property type="match status" value="1"/>
</dbReference>